<proteinExistence type="inferred from homology"/>
<dbReference type="InterPro" id="IPR016722">
    <property type="entry name" value="DNA_pol_alpha_bsu"/>
</dbReference>
<accession>A0A976QUZ1</accession>
<evidence type="ECO:0000256" key="2">
    <source>
        <dbReference type="ARBA" id="ARBA00007299"/>
    </source>
</evidence>
<dbReference type="GO" id="GO:0003677">
    <property type="term" value="F:DNA binding"/>
    <property type="evidence" value="ECO:0007669"/>
    <property type="project" value="InterPro"/>
</dbReference>
<keyword evidence="4" id="KW-0235">DNA replication</keyword>
<dbReference type="GO" id="GO:0005658">
    <property type="term" value="C:alpha DNA polymerase:primase complex"/>
    <property type="evidence" value="ECO:0007669"/>
    <property type="project" value="TreeGrafter"/>
</dbReference>
<evidence type="ECO:0000256" key="1">
    <source>
        <dbReference type="ARBA" id="ARBA00004123"/>
    </source>
</evidence>
<organism evidence="8 9">
    <name type="scientific">Theileria orientalis</name>
    <dbReference type="NCBI Taxonomy" id="68886"/>
    <lineage>
        <taxon>Eukaryota</taxon>
        <taxon>Sar</taxon>
        <taxon>Alveolata</taxon>
        <taxon>Apicomplexa</taxon>
        <taxon>Aconoidasida</taxon>
        <taxon>Piroplasmida</taxon>
        <taxon>Theileriidae</taxon>
        <taxon>Theileria</taxon>
    </lineage>
</organism>
<evidence type="ECO:0000313" key="8">
    <source>
        <dbReference type="EMBL" id="UKK01120.2"/>
    </source>
</evidence>
<dbReference type="Pfam" id="PF04042">
    <property type="entry name" value="DNA_pol_E_B"/>
    <property type="match status" value="1"/>
</dbReference>
<evidence type="ECO:0000259" key="7">
    <source>
        <dbReference type="Pfam" id="PF22062"/>
    </source>
</evidence>
<sequence length="563" mass="63896">MGYNDDITINNIKEQLRSRLDGSFKWNLLSELLKRLESAGKNTKELVNINTWFKNELEALVDSKEDETVDPRIVVVAQSILDLIDMKSNYSLKTQDEIFIHTAKYVEDGVFKIMKGSEVSNKNEFSFDVCETLAYYKCNNATPTIVDDSINSKILRFSNLFTEFCRSKNFNCELRPLRNNSDTDVTVYGRIGSEGETPIDQLNVTLQGSTTLDMGLKVQVQNLHHMDELCLFPGQMAAVTGLFFEDNFGMKYVTSDIRCGIPVDKPVVTLVSQKKFADENLHIVAVKGALLTEDLQQRNFVNIFQKLKRDRPHVVFFTGPFVSVNQMAIEGYALSKLGDMTFLYTKFLADLANLAQLGPLRSTKFVIVPHCYDVLLGYPLPQPPLNCKSTWIHHKKYPDNMVFLSNPGYLRLNGILFGITSCDPLSGISRNMVCKPQSHSIRLICQQLLMQRSFFPSYPASKLPAEYAIDHTKLRELEFSSDMIPDVLLFCSSLKREPFVEFTNSRAFISLHSAGKSPKEDVVNSLTEIYITPKPQEEEQEGLIQDLDIGNRLTLSYTILKEE</sequence>
<dbReference type="PANTHER" id="PTHR23061:SF12">
    <property type="entry name" value="DNA POLYMERASE ALPHA SUBUNIT B"/>
    <property type="match status" value="1"/>
</dbReference>
<dbReference type="InterPro" id="IPR054300">
    <property type="entry name" value="OB_DPOA2"/>
</dbReference>
<evidence type="ECO:0000256" key="5">
    <source>
        <dbReference type="ARBA" id="ARBA00023242"/>
    </source>
</evidence>
<dbReference type="AlphaFoldDB" id="A0A976QUZ1"/>
<evidence type="ECO:0000256" key="3">
    <source>
        <dbReference type="ARBA" id="ARBA00018596"/>
    </source>
</evidence>
<dbReference type="PANTHER" id="PTHR23061">
    <property type="entry name" value="DNA POLYMERASE 2 ALPHA 70 KDA SUBUNIT"/>
    <property type="match status" value="1"/>
</dbReference>
<reference evidence="8" key="1">
    <citation type="submission" date="2022-07" db="EMBL/GenBank/DDBJ databases">
        <title>Evaluation of T. orientalis genome assembly methods using nanopore sequencing and analysis of variation between genomes.</title>
        <authorList>
            <person name="Yam J."/>
            <person name="Micallef M.L."/>
            <person name="Liu M."/>
            <person name="Djordjevic S.P."/>
            <person name="Bogema D.R."/>
            <person name="Jenkins C."/>
        </authorList>
    </citation>
    <scope>NUCLEOTIDE SEQUENCE</scope>
    <source>
        <strain evidence="8">Goon Nure</strain>
    </source>
</reference>
<dbReference type="GO" id="GO:0006270">
    <property type="term" value="P:DNA replication initiation"/>
    <property type="evidence" value="ECO:0007669"/>
    <property type="project" value="TreeGrafter"/>
</dbReference>
<dbReference type="Proteomes" id="UP000244811">
    <property type="component" value="Chromosome 3"/>
</dbReference>
<feature type="domain" description="DNA polymerase alpha subunit B OB" evidence="7">
    <location>
        <begin position="174"/>
        <end position="242"/>
    </location>
</feature>
<protein>
    <recommendedName>
        <fullName evidence="3">DNA polymerase alpha subunit B</fullName>
    </recommendedName>
</protein>
<gene>
    <name evidence="8" type="ORF">MACK_001933</name>
</gene>
<feature type="domain" description="DNA polymerase alpha/delta/epsilon subunit B" evidence="6">
    <location>
        <begin position="284"/>
        <end position="495"/>
    </location>
</feature>
<dbReference type="Gene3D" id="3.60.21.60">
    <property type="match status" value="1"/>
</dbReference>
<comment type="similarity">
    <text evidence="2">Belongs to the DNA polymerase alpha subunit B family.</text>
</comment>
<evidence type="ECO:0000313" key="9">
    <source>
        <dbReference type="Proteomes" id="UP000244811"/>
    </source>
</evidence>
<dbReference type="Pfam" id="PF22062">
    <property type="entry name" value="OB_DPOA2"/>
    <property type="match status" value="1"/>
</dbReference>
<comment type="subcellular location">
    <subcellularLocation>
        <location evidence="1">Nucleus</location>
    </subcellularLocation>
</comment>
<name>A0A976QUZ1_THEOR</name>
<evidence type="ECO:0000256" key="4">
    <source>
        <dbReference type="ARBA" id="ARBA00022705"/>
    </source>
</evidence>
<evidence type="ECO:0000259" key="6">
    <source>
        <dbReference type="Pfam" id="PF04042"/>
    </source>
</evidence>
<dbReference type="InterPro" id="IPR007185">
    <property type="entry name" value="DNA_pol_a/d/e_bsu"/>
</dbReference>
<dbReference type="EMBL" id="CP056070">
    <property type="protein sequence ID" value="UKK01120.2"/>
    <property type="molecule type" value="Genomic_DNA"/>
</dbReference>
<keyword evidence="5" id="KW-0539">Nucleus</keyword>